<comment type="similarity">
    <text evidence="1">Belongs to the membrane fusion protein (MFP) (TC 8.A.1) family.</text>
</comment>
<dbReference type="Gene3D" id="2.40.30.170">
    <property type="match status" value="1"/>
</dbReference>
<keyword evidence="5" id="KW-1185">Reference proteome</keyword>
<feature type="chain" id="PRO_5040801581" evidence="3">
    <location>
        <begin position="26"/>
        <end position="290"/>
    </location>
</feature>
<feature type="region of interest" description="Disordered" evidence="2">
    <location>
        <begin position="253"/>
        <end position="290"/>
    </location>
</feature>
<comment type="caution">
    <text evidence="4">The sequence shown here is derived from an EMBL/GenBank/DDBJ whole genome shotgun (WGS) entry which is preliminary data.</text>
</comment>
<dbReference type="EMBL" id="QOKW01000008">
    <property type="protein sequence ID" value="KAA0680588.1"/>
    <property type="molecule type" value="Genomic_DNA"/>
</dbReference>
<dbReference type="Proteomes" id="UP000480854">
    <property type="component" value="Unassembled WGS sequence"/>
</dbReference>
<dbReference type="GO" id="GO:0015562">
    <property type="term" value="F:efflux transmembrane transporter activity"/>
    <property type="evidence" value="ECO:0007669"/>
    <property type="project" value="TreeGrafter"/>
</dbReference>
<keyword evidence="3" id="KW-0732">Signal</keyword>
<feature type="signal peptide" evidence="3">
    <location>
        <begin position="1"/>
        <end position="25"/>
    </location>
</feature>
<sequence length="290" mass="30789">MTLRFATCFAAAFLLLMSGVGPGVAAETGGDILPIVPREIRAQVTARVATTLSSPMAGRIHDLSIEDGDRFKKGEVLVRFDCAVQEGQHARAVALLEKNRQLQAVNERLRKLGSVSVKEMNVSTADVATAAAEVSITRAMVDRCTVTAPFAGRVAGVSVKRWQFIGEGQPMLDILDDQQLELEAIIPSRWLAWLGVGTGFQVEVDETGKLYQAKVSRLSGRVDPVSQSVKIYASITGATGDLLPGMSGRAVIAPPQDTPTQISPSQNTTGGVADPVQAVPSDKKPADKTP</sequence>
<gene>
    <name evidence="4" type="ORF">DS843_12120</name>
</gene>
<accession>A0A9W7TZ43</accession>
<organism evidence="4 5">
    <name type="scientific">Roseomonas genomospecies 6</name>
    <dbReference type="NCBI Taxonomy" id="214106"/>
    <lineage>
        <taxon>Bacteria</taxon>
        <taxon>Pseudomonadati</taxon>
        <taxon>Pseudomonadota</taxon>
        <taxon>Alphaproteobacteria</taxon>
        <taxon>Acetobacterales</taxon>
        <taxon>Roseomonadaceae</taxon>
        <taxon>Roseomonas</taxon>
    </lineage>
</organism>
<feature type="compositionally biased region" description="Polar residues" evidence="2">
    <location>
        <begin position="258"/>
        <end position="270"/>
    </location>
</feature>
<dbReference type="GO" id="GO:1990281">
    <property type="term" value="C:efflux pump complex"/>
    <property type="evidence" value="ECO:0007669"/>
    <property type="project" value="TreeGrafter"/>
</dbReference>
<protein>
    <submittedName>
        <fullName evidence="4">Efflux RND transporter periplasmic adaptor subunit</fullName>
    </submittedName>
</protein>
<reference evidence="4 5" key="1">
    <citation type="submission" date="2018-07" db="EMBL/GenBank/DDBJ databases">
        <title>Genome sequence of Azospirillum sp. ATCC 49961.</title>
        <authorList>
            <person name="Sant'Anna F.H."/>
            <person name="Baldani J.I."/>
            <person name="Zilli J.E."/>
            <person name="Reis V.M."/>
            <person name="Hartmann A."/>
            <person name="Cruz L."/>
            <person name="de Souza E.M."/>
            <person name="de Oliveira Pedrosa F."/>
            <person name="Passaglia L.M.P."/>
        </authorList>
    </citation>
    <scope>NUCLEOTIDE SEQUENCE [LARGE SCALE GENOMIC DNA]</scope>
    <source>
        <strain evidence="4 5">ATCC 49961</strain>
    </source>
</reference>
<dbReference type="InterPro" id="IPR006143">
    <property type="entry name" value="RND_pump_MFP"/>
</dbReference>
<dbReference type="PANTHER" id="PTHR30469">
    <property type="entry name" value="MULTIDRUG RESISTANCE PROTEIN MDTA"/>
    <property type="match status" value="1"/>
</dbReference>
<dbReference type="OrthoDB" id="9778796at2"/>
<dbReference type="AlphaFoldDB" id="A0A9W7TZ43"/>
<evidence type="ECO:0000256" key="1">
    <source>
        <dbReference type="ARBA" id="ARBA00009477"/>
    </source>
</evidence>
<evidence type="ECO:0000313" key="5">
    <source>
        <dbReference type="Proteomes" id="UP000480854"/>
    </source>
</evidence>
<proteinExistence type="inferred from homology"/>
<feature type="compositionally biased region" description="Basic and acidic residues" evidence="2">
    <location>
        <begin position="281"/>
        <end position="290"/>
    </location>
</feature>
<name>A0A9W7TZ43_9PROT</name>
<dbReference type="SUPFAM" id="SSF111369">
    <property type="entry name" value="HlyD-like secretion proteins"/>
    <property type="match status" value="1"/>
</dbReference>
<evidence type="ECO:0000256" key="2">
    <source>
        <dbReference type="SAM" id="MobiDB-lite"/>
    </source>
</evidence>
<evidence type="ECO:0000313" key="4">
    <source>
        <dbReference type="EMBL" id="KAA0680588.1"/>
    </source>
</evidence>
<dbReference type="Gene3D" id="2.40.50.100">
    <property type="match status" value="1"/>
</dbReference>
<evidence type="ECO:0000256" key="3">
    <source>
        <dbReference type="SAM" id="SignalP"/>
    </source>
</evidence>
<dbReference type="RefSeq" id="WP_149469161.1">
    <property type="nucleotide sequence ID" value="NZ_QOKW01000008.1"/>
</dbReference>
<dbReference type="NCBIfam" id="TIGR01730">
    <property type="entry name" value="RND_mfp"/>
    <property type="match status" value="1"/>
</dbReference>